<keyword evidence="3" id="KW-1185">Reference proteome</keyword>
<proteinExistence type="predicted"/>
<dbReference type="InterPro" id="IPR025447">
    <property type="entry name" value="DUF4192"/>
</dbReference>
<sequence>MTALPQPEPELPSRSAPPPVPPGAVPPWPPGGTPADPWPWDPDGAAAARIRLTEPADLIAAVPVLIGFHPEDSLVLVGLAGPELRGRVGLTVRVDLPQARAVHRVCDDSVSVLAGSGAARAVAVVVRGGRPGSMAQRRVRRDVAEAARRSLVRAGIEPMAVLWTSGTRAGDRWSCYPLVGQECGCSGTVPDPSATPVAVAAAVQGGRAVLPDRAAVLAQLDGDAADLARWVRLGTEAAAAGDPGTYAGTGLLDGCLDEAAEGRLVIDDRLALDFRAAFGDPEFRDEALRRCLGPGAPHAEQLWAVLTRALPVPERADPAALLGVCALLRGDGALAVLAVDRALGDRPGHILATVVDTALRDALTPGVAPGPYAGPDGLRRLLTAMLGPGGIDATDPGEQW</sequence>
<feature type="compositionally biased region" description="Pro residues" evidence="1">
    <location>
        <begin position="1"/>
        <end position="40"/>
    </location>
</feature>
<dbReference type="EMBL" id="JAGINU010000001">
    <property type="protein sequence ID" value="MBP2367128.1"/>
    <property type="molecule type" value="Genomic_DNA"/>
</dbReference>
<feature type="region of interest" description="Disordered" evidence="1">
    <location>
        <begin position="1"/>
        <end position="42"/>
    </location>
</feature>
<accession>A0ABS4VT74</accession>
<evidence type="ECO:0000313" key="2">
    <source>
        <dbReference type="EMBL" id="MBP2367128.1"/>
    </source>
</evidence>
<reference evidence="2 3" key="1">
    <citation type="submission" date="2021-03" db="EMBL/GenBank/DDBJ databases">
        <title>Sequencing the genomes of 1000 actinobacteria strains.</title>
        <authorList>
            <person name="Klenk H.-P."/>
        </authorList>
    </citation>
    <scope>NUCLEOTIDE SEQUENCE [LARGE SCALE GENOMIC DNA]</scope>
    <source>
        <strain evidence="2 3">DSM 45256</strain>
    </source>
</reference>
<dbReference type="RefSeq" id="WP_210027245.1">
    <property type="nucleotide sequence ID" value="NZ_JAGINU010000001.1"/>
</dbReference>
<evidence type="ECO:0008006" key="4">
    <source>
        <dbReference type="Google" id="ProtNLM"/>
    </source>
</evidence>
<evidence type="ECO:0000313" key="3">
    <source>
        <dbReference type="Proteomes" id="UP001519295"/>
    </source>
</evidence>
<name>A0ABS4VT74_9PSEU</name>
<gene>
    <name evidence="2" type="ORF">JOF36_002824</name>
</gene>
<dbReference type="Proteomes" id="UP001519295">
    <property type="component" value="Unassembled WGS sequence"/>
</dbReference>
<protein>
    <recommendedName>
        <fullName evidence="4">DUF4192 family protein</fullName>
    </recommendedName>
</protein>
<comment type="caution">
    <text evidence="2">The sequence shown here is derived from an EMBL/GenBank/DDBJ whole genome shotgun (WGS) entry which is preliminary data.</text>
</comment>
<organism evidence="2 3">
    <name type="scientific">Pseudonocardia parietis</name>
    <dbReference type="NCBI Taxonomy" id="570936"/>
    <lineage>
        <taxon>Bacteria</taxon>
        <taxon>Bacillati</taxon>
        <taxon>Actinomycetota</taxon>
        <taxon>Actinomycetes</taxon>
        <taxon>Pseudonocardiales</taxon>
        <taxon>Pseudonocardiaceae</taxon>
        <taxon>Pseudonocardia</taxon>
    </lineage>
</organism>
<dbReference type="Pfam" id="PF13830">
    <property type="entry name" value="DUF4192"/>
    <property type="match status" value="1"/>
</dbReference>
<evidence type="ECO:0000256" key="1">
    <source>
        <dbReference type="SAM" id="MobiDB-lite"/>
    </source>
</evidence>